<dbReference type="PROSITE" id="PS51737">
    <property type="entry name" value="RECOMBINASE_DNA_BIND"/>
    <property type="match status" value="1"/>
</dbReference>
<dbReference type="Pfam" id="PF07508">
    <property type="entry name" value="Recombinase"/>
    <property type="match status" value="1"/>
</dbReference>
<name>A0ABU3QVE0_9ACTN</name>
<dbReference type="SMART" id="SM00857">
    <property type="entry name" value="Resolvase"/>
    <property type="match status" value="1"/>
</dbReference>
<dbReference type="PANTHER" id="PTHR30461:SF23">
    <property type="entry name" value="DNA RECOMBINASE-RELATED"/>
    <property type="match status" value="1"/>
</dbReference>
<dbReference type="InterPro" id="IPR038109">
    <property type="entry name" value="DNA_bind_recomb_sf"/>
</dbReference>
<dbReference type="Proteomes" id="UP001250181">
    <property type="component" value="Unassembled WGS sequence"/>
</dbReference>
<dbReference type="EMBL" id="JAWCTQ010000070">
    <property type="protein sequence ID" value="MDT9686531.1"/>
    <property type="molecule type" value="Genomic_DNA"/>
</dbReference>
<keyword evidence="3" id="KW-1185">Reference proteome</keyword>
<accession>A0ABU3QVE0</accession>
<organism evidence="2 3">
    <name type="scientific">Streptomyces tamarix</name>
    <dbReference type="NCBI Taxonomy" id="3078565"/>
    <lineage>
        <taxon>Bacteria</taxon>
        <taxon>Bacillati</taxon>
        <taxon>Actinomycetota</taxon>
        <taxon>Actinomycetes</taxon>
        <taxon>Kitasatosporales</taxon>
        <taxon>Streptomycetaceae</taxon>
        <taxon>Streptomyces</taxon>
    </lineage>
</organism>
<dbReference type="Pfam" id="PF00239">
    <property type="entry name" value="Resolvase"/>
    <property type="match status" value="1"/>
</dbReference>
<dbReference type="RefSeq" id="WP_315881561.1">
    <property type="nucleotide sequence ID" value="NZ_JAWCTQ010000070.1"/>
</dbReference>
<sequence>MYAGSTDDRPEVDLLLRKSKVVREGEQALSIRAQEDRGRQWADQEGYRVRKVWKENLSAWSDIQRPKYDAAMDAVLNGEVPALWVYALDRFTRKGVEAIVPILGRARVIFDYEQLDSSIERDRRWIIQRAEDAREYSQRLSHNVRTTKARQQREGKWLNQAPYGLTVDPVTRKLSPDTTRRKGEKLSPWAVVVRIFDSIAGGTSSRALAKRFNAEAIPSPSGKTWRANTIGRIVHHPAYCGWLTLASGNGHKPAKYLDDKGKPVHCVEPDTVPKMISEETADKARATLAGHIVRPAERPEGRRWYPLAGLLYCASCNLRMVADGPNYRCQLKPQGGACADPASVYRSAIERYVFGEWAARLGRLELGDPLMVVVAARWQALTAPQETEGIREAVAAVKAAEAALNQFHADDRAGFYKGRSARYRMPAKQEAEKRLTAAEERLAELRGPSIDLTAFDDPKLFRDMWEAASEGDRGDLLRLAIDRVIVRKASEAEYGRPFNGETRADIHWATVDDEEAARLTH</sequence>
<evidence type="ECO:0000259" key="1">
    <source>
        <dbReference type="PROSITE" id="PS51737"/>
    </source>
</evidence>
<dbReference type="CDD" id="cd00338">
    <property type="entry name" value="Ser_Recombinase"/>
    <property type="match status" value="1"/>
</dbReference>
<proteinExistence type="predicted"/>
<dbReference type="Gene3D" id="3.40.50.1390">
    <property type="entry name" value="Resolvase, N-terminal catalytic domain"/>
    <property type="match status" value="1"/>
</dbReference>
<feature type="domain" description="Recombinase" evidence="1">
    <location>
        <begin position="162"/>
        <end position="294"/>
    </location>
</feature>
<gene>
    <name evidence="2" type="ORF">RND61_31375</name>
</gene>
<evidence type="ECO:0000313" key="2">
    <source>
        <dbReference type="EMBL" id="MDT9686531.1"/>
    </source>
</evidence>
<dbReference type="InterPro" id="IPR006119">
    <property type="entry name" value="Resolv_N"/>
</dbReference>
<dbReference type="PANTHER" id="PTHR30461">
    <property type="entry name" value="DNA-INVERTASE FROM LAMBDOID PROPHAGE"/>
    <property type="match status" value="1"/>
</dbReference>
<dbReference type="SUPFAM" id="SSF53041">
    <property type="entry name" value="Resolvase-like"/>
    <property type="match status" value="1"/>
</dbReference>
<dbReference type="InterPro" id="IPR011109">
    <property type="entry name" value="DNA_bind_recombinase_dom"/>
</dbReference>
<dbReference type="InterPro" id="IPR036162">
    <property type="entry name" value="Resolvase-like_N_sf"/>
</dbReference>
<dbReference type="Gene3D" id="3.90.1750.20">
    <property type="entry name" value="Putative Large Serine Recombinase, Chain B, Domain 2"/>
    <property type="match status" value="1"/>
</dbReference>
<evidence type="ECO:0000313" key="3">
    <source>
        <dbReference type="Proteomes" id="UP001250181"/>
    </source>
</evidence>
<protein>
    <submittedName>
        <fullName evidence="2">Recombinase family protein</fullName>
    </submittedName>
</protein>
<reference evidence="2 3" key="1">
    <citation type="submission" date="2023-09" db="EMBL/GenBank/DDBJ databases">
        <title>Streptomyces sp. nov.: A antagonism against Alternaria gaisen Producing Streptochlin, Isolated from Tamarix root soil.</title>
        <authorList>
            <person name="Chen Y."/>
        </authorList>
    </citation>
    <scope>NUCLEOTIDE SEQUENCE [LARGE SCALE GENOMIC DNA]</scope>
    <source>
        <strain evidence="2 3">TRM76323</strain>
    </source>
</reference>
<comment type="caution">
    <text evidence="2">The sequence shown here is derived from an EMBL/GenBank/DDBJ whole genome shotgun (WGS) entry which is preliminary data.</text>
</comment>
<dbReference type="InterPro" id="IPR050639">
    <property type="entry name" value="SSR_resolvase"/>
</dbReference>